<dbReference type="PANTHER" id="PTHR35895:SF2">
    <property type="match status" value="1"/>
</dbReference>
<feature type="region of interest" description="Disordered" evidence="1">
    <location>
        <begin position="332"/>
        <end position="354"/>
    </location>
</feature>
<evidence type="ECO:0000256" key="2">
    <source>
        <dbReference type="SAM" id="SignalP"/>
    </source>
</evidence>
<dbReference type="InterPro" id="IPR046368">
    <property type="entry name" value="Tag1"/>
</dbReference>
<sequence>MVFLATFLPILFKIIIPAVAQTIIRQQGIPIKSGTANTTDAHEVLVAVNTTINTPLGITIDSFPIEIYHAETHPYTPFLNISVPTLHANKLTDVSIDTTALTVLNNTELVSWANQLVDSTEMPLSIRGTPSVHLGSLSLRPRVDRDIKIAGLQGLRGFGIRDIQLILPADKLGHNVVGTANVPNWGVLRLNVGNVSLNVFTGDVRIGLITLFDVSLAPGNNTVRLNGTVDIPAIVANLGRVIKSQAGPLSRGLVEVNVTGNGTIMNGRHITYVEDIIRRRKFAATLSITTLLGDVLSGVVGGGSTDIVPLLGDILGNKSFIDHVAGHWNISGNSTGRGKSKSSSLWDRSSLMGS</sequence>
<organism evidence="3 4">
    <name type="scientific">Conoideocrella luteorostrata</name>
    <dbReference type="NCBI Taxonomy" id="1105319"/>
    <lineage>
        <taxon>Eukaryota</taxon>
        <taxon>Fungi</taxon>
        <taxon>Dikarya</taxon>
        <taxon>Ascomycota</taxon>
        <taxon>Pezizomycotina</taxon>
        <taxon>Sordariomycetes</taxon>
        <taxon>Hypocreomycetidae</taxon>
        <taxon>Hypocreales</taxon>
        <taxon>Clavicipitaceae</taxon>
        <taxon>Conoideocrella</taxon>
    </lineage>
</organism>
<proteinExistence type="predicted"/>
<reference evidence="3" key="1">
    <citation type="submission" date="2023-06" db="EMBL/GenBank/DDBJ databases">
        <title>Conoideocrella luteorostrata (Hypocreales: Clavicipitaceae), a potential biocontrol fungus for elongate hemlock scale in United States Christmas tree production areas.</title>
        <authorList>
            <person name="Barrett H."/>
            <person name="Lovett B."/>
            <person name="Macias A.M."/>
            <person name="Stajich J.E."/>
            <person name="Kasson M.T."/>
        </authorList>
    </citation>
    <scope>NUCLEOTIDE SEQUENCE</scope>
    <source>
        <strain evidence="3">ARSEF 14590</strain>
    </source>
</reference>
<feature type="signal peptide" evidence="2">
    <location>
        <begin position="1"/>
        <end position="20"/>
    </location>
</feature>
<dbReference type="AlphaFoldDB" id="A0AAJ0CWE8"/>
<keyword evidence="4" id="KW-1185">Reference proteome</keyword>
<protein>
    <submittedName>
        <fullName evidence="3">Uncharacterized protein</fullName>
    </submittedName>
</protein>
<dbReference type="InterPro" id="IPR022185">
    <property type="entry name" value="DUF3712"/>
</dbReference>
<dbReference type="GO" id="GO:0000329">
    <property type="term" value="C:fungal-type vacuole membrane"/>
    <property type="evidence" value="ECO:0007669"/>
    <property type="project" value="InterPro"/>
</dbReference>
<comment type="caution">
    <text evidence="3">The sequence shown here is derived from an EMBL/GenBank/DDBJ whole genome shotgun (WGS) entry which is preliminary data.</text>
</comment>
<keyword evidence="2" id="KW-0732">Signal</keyword>
<dbReference type="Proteomes" id="UP001251528">
    <property type="component" value="Unassembled WGS sequence"/>
</dbReference>
<evidence type="ECO:0000256" key="1">
    <source>
        <dbReference type="SAM" id="MobiDB-lite"/>
    </source>
</evidence>
<dbReference type="PANTHER" id="PTHR35895">
    <property type="entry name" value="CHROMOSOME 16, WHOLE GENOME SHOTGUN SEQUENCE"/>
    <property type="match status" value="1"/>
</dbReference>
<accession>A0AAJ0CWE8</accession>
<dbReference type="Pfam" id="PF12505">
    <property type="entry name" value="DUF3712"/>
    <property type="match status" value="1"/>
</dbReference>
<feature type="compositionally biased region" description="Low complexity" evidence="1">
    <location>
        <begin position="341"/>
        <end position="354"/>
    </location>
</feature>
<evidence type="ECO:0000313" key="4">
    <source>
        <dbReference type="Proteomes" id="UP001251528"/>
    </source>
</evidence>
<gene>
    <name evidence="3" type="ORF">QQS21_003241</name>
</gene>
<evidence type="ECO:0000313" key="3">
    <source>
        <dbReference type="EMBL" id="KAK2606310.1"/>
    </source>
</evidence>
<feature type="chain" id="PRO_5042500765" evidence="2">
    <location>
        <begin position="21"/>
        <end position="354"/>
    </location>
</feature>
<name>A0AAJ0CWE8_9HYPO</name>
<dbReference type="EMBL" id="JASWJB010000042">
    <property type="protein sequence ID" value="KAK2606310.1"/>
    <property type="molecule type" value="Genomic_DNA"/>
</dbReference>